<dbReference type="InterPro" id="IPR023734">
    <property type="entry name" value="TagU"/>
</dbReference>
<keyword evidence="6 9" id="KW-1133">Transmembrane helix</keyword>
<feature type="domain" description="Cell envelope-related transcriptional attenuator" evidence="10">
    <location>
        <begin position="87"/>
        <end position="228"/>
    </location>
</feature>
<dbReference type="PANTHER" id="PTHR33392:SF6">
    <property type="entry name" value="POLYISOPRENYL-TEICHOIC ACID--PEPTIDOGLYCAN TEICHOIC ACID TRANSFERASE TAGU"/>
    <property type="match status" value="1"/>
</dbReference>
<accession>A0A7X0HSK4</accession>
<dbReference type="EC" id="2.7.8.-" evidence="9"/>
<evidence type="ECO:0000313" key="11">
    <source>
        <dbReference type="EMBL" id="MBB6446079.1"/>
    </source>
</evidence>
<dbReference type="EMBL" id="JACHGK010000009">
    <property type="protein sequence ID" value="MBB6446079.1"/>
    <property type="molecule type" value="Genomic_DNA"/>
</dbReference>
<keyword evidence="3 9" id="KW-0808">Transferase</keyword>
<name>A0A7X0HSK4_9BACI</name>
<sequence length="317" mass="35663">MRKEKYRKKRQRAFWRVLGIVFVLMAAGGGAYAYSVYHSMTTAVKTMHQPIQRVKSEKRVEEIVLEQQDPFSVLLLGVDERAGDKGRSDTIIVLGVNPNTNSIKMVSIPRDTRTELIGRGTEDKINHAYAYGGIEMSINTVENFLDIPIDYYIQINMEGFKDIVDSVGGVTVANDYAFSYEGHDFPKSEITLNGDEALAFSRMRYEDPRGDFGRQLRQRMIIQGIIKNGASLSSLGNYKQIFAALGKNVKTNLTFDEMVDIQSNYKDAAGNVTQIDMTGTGEKIDETFYLLVDKKEQVRVQNELKEQLGLMTPKAGV</sequence>
<comment type="function">
    <text evidence="9">May catalyze the final step in cell wall teichoic acid biosynthesis, the transfer of the anionic cell wall polymers (APs) from their lipid-linked precursor to the cell wall peptidoglycan (PG).</text>
</comment>
<evidence type="ECO:0000259" key="10">
    <source>
        <dbReference type="Pfam" id="PF03816"/>
    </source>
</evidence>
<feature type="topological domain" description="Cytoplasmic" evidence="9">
    <location>
        <begin position="1"/>
        <end position="13"/>
    </location>
</feature>
<comment type="pathway">
    <text evidence="9">Cell wall biogenesis.</text>
</comment>
<dbReference type="GO" id="GO:0016780">
    <property type="term" value="F:phosphotransferase activity, for other substituted phosphate groups"/>
    <property type="evidence" value="ECO:0007669"/>
    <property type="project" value="UniProtKB-UniRule"/>
</dbReference>
<dbReference type="RefSeq" id="WP_184526756.1">
    <property type="nucleotide sequence ID" value="NZ_JACHGK010000009.1"/>
</dbReference>
<comment type="caution">
    <text evidence="11">The sequence shown here is derived from an EMBL/GenBank/DDBJ whole genome shotgun (WGS) entry which is preliminary data.</text>
</comment>
<reference evidence="11 12" key="1">
    <citation type="submission" date="2020-08" db="EMBL/GenBank/DDBJ databases">
        <title>Genomic Encyclopedia of Type Strains, Phase IV (KMG-IV): sequencing the most valuable type-strain genomes for metagenomic binning, comparative biology and taxonomic classification.</title>
        <authorList>
            <person name="Goeker M."/>
        </authorList>
    </citation>
    <scope>NUCLEOTIDE SEQUENCE [LARGE SCALE GENOMIC DNA]</scope>
    <source>
        <strain evidence="11 12">DSM 5391</strain>
    </source>
</reference>
<dbReference type="GO" id="GO:0070726">
    <property type="term" value="P:cell wall assembly"/>
    <property type="evidence" value="ECO:0007669"/>
    <property type="project" value="UniProtKB-UniRule"/>
</dbReference>
<dbReference type="GO" id="GO:0005886">
    <property type="term" value="C:plasma membrane"/>
    <property type="evidence" value="ECO:0007669"/>
    <property type="project" value="UniProtKB-SubCell"/>
</dbReference>
<evidence type="ECO:0000256" key="3">
    <source>
        <dbReference type="ARBA" id="ARBA00022679"/>
    </source>
</evidence>
<proteinExistence type="inferred from homology"/>
<dbReference type="HAMAP" id="MF_01140">
    <property type="entry name" value="TagU_transferase"/>
    <property type="match status" value="1"/>
</dbReference>
<evidence type="ECO:0000256" key="2">
    <source>
        <dbReference type="ARBA" id="ARBA00022475"/>
    </source>
</evidence>
<evidence type="ECO:0000256" key="4">
    <source>
        <dbReference type="ARBA" id="ARBA00022692"/>
    </source>
</evidence>
<keyword evidence="7 9" id="KW-0472">Membrane</keyword>
<organism evidence="11 12">
    <name type="scientific">Bacillus benzoevorans</name>
    <dbReference type="NCBI Taxonomy" id="1456"/>
    <lineage>
        <taxon>Bacteria</taxon>
        <taxon>Bacillati</taxon>
        <taxon>Bacillota</taxon>
        <taxon>Bacilli</taxon>
        <taxon>Bacillales</taxon>
        <taxon>Bacillaceae</taxon>
        <taxon>Bacillus</taxon>
    </lineage>
</organism>
<keyword evidence="2 9" id="KW-1003">Cell membrane</keyword>
<evidence type="ECO:0000256" key="7">
    <source>
        <dbReference type="ARBA" id="ARBA00023136"/>
    </source>
</evidence>
<keyword evidence="8 9" id="KW-0961">Cell wall biogenesis/degradation</keyword>
<evidence type="ECO:0000256" key="8">
    <source>
        <dbReference type="ARBA" id="ARBA00023316"/>
    </source>
</evidence>
<comment type="subcellular location">
    <subcellularLocation>
        <location evidence="9">Cell membrane</location>
        <topology evidence="9">Single-pass type II membrane protein</topology>
    </subcellularLocation>
</comment>
<keyword evidence="5 9" id="KW-0735">Signal-anchor</keyword>
<evidence type="ECO:0000256" key="6">
    <source>
        <dbReference type="ARBA" id="ARBA00022989"/>
    </source>
</evidence>
<dbReference type="NCBIfam" id="TIGR00350">
    <property type="entry name" value="lytR_cpsA_psr"/>
    <property type="match status" value="1"/>
</dbReference>
<keyword evidence="12" id="KW-1185">Reference proteome</keyword>
<evidence type="ECO:0000256" key="5">
    <source>
        <dbReference type="ARBA" id="ARBA00022968"/>
    </source>
</evidence>
<dbReference type="AlphaFoldDB" id="A0A7X0HSK4"/>
<evidence type="ECO:0000313" key="12">
    <source>
        <dbReference type="Proteomes" id="UP000531594"/>
    </source>
</evidence>
<dbReference type="Gene3D" id="3.40.630.190">
    <property type="entry name" value="LCP protein"/>
    <property type="match status" value="1"/>
</dbReference>
<dbReference type="PANTHER" id="PTHR33392">
    <property type="entry name" value="POLYISOPRENYL-TEICHOIC ACID--PEPTIDOGLYCAN TEICHOIC ACID TRANSFERASE TAGU"/>
    <property type="match status" value="1"/>
</dbReference>
<protein>
    <recommendedName>
        <fullName evidence="9">Polyisoprenyl-teichoic acid--peptidoglycan teichoic acid transferase TagU</fullName>
        <ecNumber evidence="9">2.7.8.-</ecNumber>
    </recommendedName>
</protein>
<dbReference type="NCBIfam" id="NF006897">
    <property type="entry name" value="PRK09379.1"/>
    <property type="match status" value="1"/>
</dbReference>
<dbReference type="InterPro" id="IPR050922">
    <property type="entry name" value="LytR/CpsA/Psr_CW_biosynth"/>
</dbReference>
<dbReference type="Pfam" id="PF03816">
    <property type="entry name" value="LytR_cpsA_psr"/>
    <property type="match status" value="1"/>
</dbReference>
<comment type="similarity">
    <text evidence="1 9">Belongs to the LytR/CpsA/Psr (LCP) family.</text>
</comment>
<dbReference type="Proteomes" id="UP000531594">
    <property type="component" value="Unassembled WGS sequence"/>
</dbReference>
<evidence type="ECO:0000256" key="1">
    <source>
        <dbReference type="ARBA" id="ARBA00006068"/>
    </source>
</evidence>
<gene>
    <name evidence="9" type="primary">tagU</name>
    <name evidence="11" type="ORF">HNR53_002729</name>
</gene>
<dbReference type="InterPro" id="IPR004474">
    <property type="entry name" value="LytR_CpsA_psr"/>
</dbReference>
<feature type="topological domain" description="Extracellular" evidence="9">
    <location>
        <begin position="35"/>
        <end position="317"/>
    </location>
</feature>
<keyword evidence="4 9" id="KW-0812">Transmembrane</keyword>
<evidence type="ECO:0000256" key="9">
    <source>
        <dbReference type="HAMAP-Rule" id="MF_01140"/>
    </source>
</evidence>